<organism evidence="1 2">
    <name type="scientific">Nocardia fluminea</name>
    <dbReference type="NCBI Taxonomy" id="134984"/>
    <lineage>
        <taxon>Bacteria</taxon>
        <taxon>Bacillati</taxon>
        <taxon>Actinomycetota</taxon>
        <taxon>Actinomycetes</taxon>
        <taxon>Mycobacteriales</taxon>
        <taxon>Nocardiaceae</taxon>
        <taxon>Nocardia</taxon>
    </lineage>
</organism>
<accession>A0A2N3VGZ8</accession>
<dbReference type="RefSeq" id="WP_101466732.1">
    <property type="nucleotide sequence ID" value="NZ_PJMW01000002.1"/>
</dbReference>
<comment type="caution">
    <text evidence="1">The sequence shown here is derived from an EMBL/GenBank/DDBJ whole genome shotgun (WGS) entry which is preliminary data.</text>
</comment>
<dbReference type="AlphaFoldDB" id="A0A2N3VGZ8"/>
<protein>
    <submittedName>
        <fullName evidence="1">Uncharacterized protein</fullName>
    </submittedName>
</protein>
<dbReference type="EMBL" id="PJMW01000002">
    <property type="protein sequence ID" value="PKV80883.1"/>
    <property type="molecule type" value="Genomic_DNA"/>
</dbReference>
<keyword evidence="2" id="KW-1185">Reference proteome</keyword>
<dbReference type="Proteomes" id="UP000233766">
    <property type="component" value="Unassembled WGS sequence"/>
</dbReference>
<name>A0A2N3VGZ8_9NOCA</name>
<evidence type="ECO:0000313" key="2">
    <source>
        <dbReference type="Proteomes" id="UP000233766"/>
    </source>
</evidence>
<sequence length="79" mass="8919">MADTIHLESDCTFVASTAFLSELPAINGFPLTNNHRLKRALWAYQWALTSRESWTEGGMTTYPSIVDVDAALREWEASR</sequence>
<proteinExistence type="predicted"/>
<gene>
    <name evidence="1" type="ORF">ATK86_5320</name>
</gene>
<reference evidence="1 2" key="1">
    <citation type="submission" date="2017-12" db="EMBL/GenBank/DDBJ databases">
        <title>Sequencing the genomes of 1000 Actinobacteria strains.</title>
        <authorList>
            <person name="Klenk H.-P."/>
        </authorList>
    </citation>
    <scope>NUCLEOTIDE SEQUENCE [LARGE SCALE GENOMIC DNA]</scope>
    <source>
        <strain evidence="1 2">DSM 44489</strain>
    </source>
</reference>
<evidence type="ECO:0000313" key="1">
    <source>
        <dbReference type="EMBL" id="PKV80883.1"/>
    </source>
</evidence>